<dbReference type="Proteomes" id="UP001596447">
    <property type="component" value="Unassembled WGS sequence"/>
</dbReference>
<evidence type="ECO:0000313" key="2">
    <source>
        <dbReference type="Proteomes" id="UP001596447"/>
    </source>
</evidence>
<dbReference type="RefSeq" id="WP_279528162.1">
    <property type="nucleotide sequence ID" value="NZ_CP122312.1"/>
</dbReference>
<organism evidence="1 2">
    <name type="scientific">Halospeciosus flavus</name>
    <dbReference type="NCBI Taxonomy" id="3032283"/>
    <lineage>
        <taxon>Archaea</taxon>
        <taxon>Methanobacteriati</taxon>
        <taxon>Methanobacteriota</taxon>
        <taxon>Stenosarchaea group</taxon>
        <taxon>Halobacteria</taxon>
        <taxon>Halobacteriales</taxon>
        <taxon>Halobacteriaceae</taxon>
        <taxon>Halospeciosus</taxon>
    </lineage>
</organism>
<evidence type="ECO:0008006" key="3">
    <source>
        <dbReference type="Google" id="ProtNLM"/>
    </source>
</evidence>
<dbReference type="EMBL" id="JBHTAR010000011">
    <property type="protein sequence ID" value="MFC7201417.1"/>
    <property type="molecule type" value="Genomic_DNA"/>
</dbReference>
<evidence type="ECO:0000313" key="1">
    <source>
        <dbReference type="EMBL" id="MFC7201417.1"/>
    </source>
</evidence>
<comment type="caution">
    <text evidence="1">The sequence shown here is derived from an EMBL/GenBank/DDBJ whole genome shotgun (WGS) entry which is preliminary data.</text>
</comment>
<reference evidence="1 2" key="1">
    <citation type="journal article" date="2019" name="Int. J. Syst. Evol. Microbiol.">
        <title>The Global Catalogue of Microorganisms (GCM) 10K type strain sequencing project: providing services to taxonomists for standard genome sequencing and annotation.</title>
        <authorList>
            <consortium name="The Broad Institute Genomics Platform"/>
            <consortium name="The Broad Institute Genome Sequencing Center for Infectious Disease"/>
            <person name="Wu L."/>
            <person name="Ma J."/>
        </authorList>
    </citation>
    <scope>NUCLEOTIDE SEQUENCE [LARGE SCALE GENOMIC DNA]</scope>
    <source>
        <strain evidence="1 2">XZGYJ-43</strain>
    </source>
</reference>
<proteinExistence type="predicted"/>
<protein>
    <recommendedName>
        <fullName evidence="3">Zinc-ribbon domain-containing protein</fullName>
    </recommendedName>
</protein>
<accession>A0ABD5Z8N5</accession>
<keyword evidence="2" id="KW-1185">Reference proteome</keyword>
<dbReference type="AlphaFoldDB" id="A0ABD5Z8N5"/>
<name>A0ABD5Z8N5_9EURY</name>
<sequence length="72" mass="8191">MTWYDILPCDQRIESVSASTPRYVLRALVGEQCDATEAENRYFECRNCGRQVENGTTCPACGSDEIAEYEQF</sequence>
<gene>
    <name evidence="1" type="ORF">ACFQJ9_18750</name>
</gene>